<proteinExistence type="inferred from homology"/>
<organism evidence="2 3">
    <name type="scientific">Arthrobacter alpinus</name>
    <dbReference type="NCBI Taxonomy" id="656366"/>
    <lineage>
        <taxon>Bacteria</taxon>
        <taxon>Bacillati</taxon>
        <taxon>Actinomycetota</taxon>
        <taxon>Actinomycetes</taxon>
        <taxon>Micrococcales</taxon>
        <taxon>Micrococcaceae</taxon>
        <taxon>Arthrobacter</taxon>
    </lineage>
</organism>
<dbReference type="CDD" id="cd23763">
    <property type="entry name" value="ASKHA_ATPase_ROK"/>
    <property type="match status" value="1"/>
</dbReference>
<reference evidence="2 3" key="1">
    <citation type="submission" date="2016-10" db="EMBL/GenBank/DDBJ databases">
        <authorList>
            <person name="de Groot N.N."/>
        </authorList>
    </citation>
    <scope>NUCLEOTIDE SEQUENCE [LARGE SCALE GENOMIC DNA]</scope>
    <source>
        <strain evidence="2 3">DSM 22274</strain>
    </source>
</reference>
<sequence>MAGPASIRHANALTCIHVLRTAIGALSISDVVQRTGLSRPTVDSVMAAFEERNLVSAAASDAVTASGGRPARRFLFEANSSVVAGVDAGSRNIKVLIANLQGCILGQAHRRIMASISAVQRVDAVIETIRDALAAADVPASKLRVACIGVPGIVGFDGRISNSYIVPEWNGTDVAKRIGAAFDCHAFLENDINLAAFAEHHLGASQLVENTLYLQVGNTISLSLTFNGKIHQGFHRSAGEVGSLRGMRWTGSSVDGLLSWTSAPTAVQVFDQAQSGDNVSLEEIKQLTRDIAPRIATISLAFDPDLIVVGGGLSRSGEFFVELLREEIHRLIMIDAKPTLAASALGADGTTYGAVALVFHKSATELFGMGDVPVPEISFSENRF</sequence>
<dbReference type="InterPro" id="IPR043129">
    <property type="entry name" value="ATPase_NBD"/>
</dbReference>
<dbReference type="AlphaFoldDB" id="A0A1H5PI32"/>
<dbReference type="SUPFAM" id="SSF53067">
    <property type="entry name" value="Actin-like ATPase domain"/>
    <property type="match status" value="1"/>
</dbReference>
<dbReference type="GO" id="GO:0016301">
    <property type="term" value="F:kinase activity"/>
    <property type="evidence" value="ECO:0007669"/>
    <property type="project" value="UniProtKB-KW"/>
</dbReference>
<evidence type="ECO:0000313" key="2">
    <source>
        <dbReference type="EMBL" id="SEF13304.1"/>
    </source>
</evidence>
<dbReference type="Proteomes" id="UP000182725">
    <property type="component" value="Unassembled WGS sequence"/>
</dbReference>
<dbReference type="Pfam" id="PF00480">
    <property type="entry name" value="ROK"/>
    <property type="match status" value="2"/>
</dbReference>
<dbReference type="PANTHER" id="PTHR18964">
    <property type="entry name" value="ROK (REPRESSOR, ORF, KINASE) FAMILY"/>
    <property type="match status" value="1"/>
</dbReference>
<gene>
    <name evidence="2" type="ORF">SAMN04489740_4358</name>
</gene>
<dbReference type="EMBL" id="FNTV01000002">
    <property type="protein sequence ID" value="SEF13304.1"/>
    <property type="molecule type" value="Genomic_DNA"/>
</dbReference>
<dbReference type="PANTHER" id="PTHR18964:SF149">
    <property type="entry name" value="BIFUNCTIONAL UDP-N-ACETYLGLUCOSAMINE 2-EPIMERASE_N-ACETYLMANNOSAMINE KINASE"/>
    <property type="match status" value="1"/>
</dbReference>
<keyword evidence="2" id="KW-0418">Kinase</keyword>
<dbReference type="InterPro" id="IPR036388">
    <property type="entry name" value="WH-like_DNA-bd_sf"/>
</dbReference>
<name>A0A1H5PI32_9MICC</name>
<comment type="similarity">
    <text evidence="1">Belongs to the ROK (NagC/XylR) family.</text>
</comment>
<dbReference type="InterPro" id="IPR000600">
    <property type="entry name" value="ROK"/>
</dbReference>
<dbReference type="Gene3D" id="1.10.10.10">
    <property type="entry name" value="Winged helix-like DNA-binding domain superfamily/Winged helix DNA-binding domain"/>
    <property type="match status" value="1"/>
</dbReference>
<dbReference type="Gene3D" id="3.30.420.40">
    <property type="match status" value="4"/>
</dbReference>
<evidence type="ECO:0000313" key="3">
    <source>
        <dbReference type="Proteomes" id="UP000182725"/>
    </source>
</evidence>
<accession>A0A1H5PI32</accession>
<keyword evidence="2" id="KW-0808">Transferase</keyword>
<protein>
    <submittedName>
        <fullName evidence="2">Sugar kinase of the NBD/HSP70 family, may contain an N-terminal HTH domain</fullName>
    </submittedName>
</protein>
<evidence type="ECO:0000256" key="1">
    <source>
        <dbReference type="ARBA" id="ARBA00006479"/>
    </source>
</evidence>